<protein>
    <submittedName>
        <fullName evidence="2">Uncharacterized protein</fullName>
    </submittedName>
</protein>
<evidence type="ECO:0000313" key="2">
    <source>
        <dbReference type="EMBL" id="EPS34908.1"/>
    </source>
</evidence>
<feature type="region of interest" description="Disordered" evidence="1">
    <location>
        <begin position="61"/>
        <end position="126"/>
    </location>
</feature>
<sequence>MNRTTEEMGDSRVIMKEEKPVQRPPAMTAVSSSRVGNVTGRLISGLRADQECHLLREVEGWEGQGSTTGDGLRNLRSLHSVPQEHRKGEGRREVMKRREERTRERKREEEKGGWMMRSDARSRMIS</sequence>
<organism evidence="2 3">
    <name type="scientific">Penicillium oxalicum (strain 114-2 / CGMCC 5302)</name>
    <name type="common">Penicillium decumbens</name>
    <dbReference type="NCBI Taxonomy" id="933388"/>
    <lineage>
        <taxon>Eukaryota</taxon>
        <taxon>Fungi</taxon>
        <taxon>Dikarya</taxon>
        <taxon>Ascomycota</taxon>
        <taxon>Pezizomycotina</taxon>
        <taxon>Eurotiomycetes</taxon>
        <taxon>Eurotiomycetidae</taxon>
        <taxon>Eurotiales</taxon>
        <taxon>Aspergillaceae</taxon>
        <taxon>Penicillium</taxon>
    </lineage>
</organism>
<accession>S8B7H6</accession>
<feature type="compositionally biased region" description="Basic and acidic residues" evidence="1">
    <location>
        <begin position="82"/>
        <end position="126"/>
    </location>
</feature>
<evidence type="ECO:0000256" key="1">
    <source>
        <dbReference type="SAM" id="MobiDB-lite"/>
    </source>
</evidence>
<reference evidence="2 3" key="1">
    <citation type="journal article" date="2013" name="PLoS ONE">
        <title>Genomic and secretomic analyses reveal unique features of the lignocellulolytic enzyme system of Penicillium decumbens.</title>
        <authorList>
            <person name="Liu G."/>
            <person name="Zhang L."/>
            <person name="Wei X."/>
            <person name="Zou G."/>
            <person name="Qin Y."/>
            <person name="Ma L."/>
            <person name="Li J."/>
            <person name="Zheng H."/>
            <person name="Wang S."/>
            <person name="Wang C."/>
            <person name="Xun L."/>
            <person name="Zhao G.-P."/>
            <person name="Zhou Z."/>
            <person name="Qu Y."/>
        </authorList>
    </citation>
    <scope>NUCLEOTIDE SEQUENCE [LARGE SCALE GENOMIC DNA]</scope>
    <source>
        <strain evidence="3">114-2 / CGMCC 5302</strain>
    </source>
</reference>
<dbReference type="AlphaFoldDB" id="S8B7H6"/>
<gene>
    <name evidence="2" type="ORF">PDE_09872</name>
</gene>
<feature type="region of interest" description="Disordered" evidence="1">
    <location>
        <begin position="1"/>
        <end position="33"/>
    </location>
</feature>
<feature type="compositionally biased region" description="Basic and acidic residues" evidence="1">
    <location>
        <begin position="1"/>
        <end position="21"/>
    </location>
</feature>
<dbReference type="EMBL" id="KB644415">
    <property type="protein sequence ID" value="EPS34908.1"/>
    <property type="molecule type" value="Genomic_DNA"/>
</dbReference>
<dbReference type="HOGENOM" id="CLU_1982344_0_0_1"/>
<dbReference type="Proteomes" id="UP000019376">
    <property type="component" value="Unassembled WGS sequence"/>
</dbReference>
<keyword evidence="3" id="KW-1185">Reference proteome</keyword>
<evidence type="ECO:0000313" key="3">
    <source>
        <dbReference type="Proteomes" id="UP000019376"/>
    </source>
</evidence>
<name>S8B7H6_PENO1</name>
<proteinExistence type="predicted"/>